<proteinExistence type="predicted"/>
<dbReference type="PANTHER" id="PTHR11985">
    <property type="entry name" value="GLYCEROL-3-PHOSPHATE DEHYDROGENASE"/>
    <property type="match status" value="1"/>
</dbReference>
<reference evidence="6 7" key="1">
    <citation type="journal article" date="2013" name="Genome Announc.">
        <title>Complete Genome Sequence of Glaciecola psychrophila Strain 170T.</title>
        <authorList>
            <person name="Yin J."/>
            <person name="Chen J."/>
            <person name="Liu G."/>
            <person name="Yu Y."/>
            <person name="Song L."/>
            <person name="Wang X."/>
            <person name="Qu X."/>
        </authorList>
    </citation>
    <scope>NUCLEOTIDE SEQUENCE [LARGE SCALE GENOMIC DNA]</scope>
    <source>
        <strain evidence="6 7">170</strain>
    </source>
</reference>
<dbReference type="GO" id="GO:0006071">
    <property type="term" value="P:glycerol metabolic process"/>
    <property type="evidence" value="ECO:0007669"/>
    <property type="project" value="UniProtKB-KW"/>
</dbReference>
<organism evidence="6 7">
    <name type="scientific">Paraglaciecola psychrophila 170</name>
    <dbReference type="NCBI Taxonomy" id="1129794"/>
    <lineage>
        <taxon>Bacteria</taxon>
        <taxon>Pseudomonadati</taxon>
        <taxon>Pseudomonadota</taxon>
        <taxon>Gammaproteobacteria</taxon>
        <taxon>Alteromonadales</taxon>
        <taxon>Alteromonadaceae</taxon>
        <taxon>Paraglaciecola</taxon>
    </lineage>
</organism>
<keyword evidence="1" id="KW-0285">Flavoprotein</keyword>
<evidence type="ECO:0000256" key="1">
    <source>
        <dbReference type="ARBA" id="ARBA00022630"/>
    </source>
</evidence>
<dbReference type="PATRIC" id="fig|1129794.4.peg.888"/>
<dbReference type="Gene3D" id="1.10.8.870">
    <property type="entry name" value="Alpha-glycerophosphate oxidase, cap domain"/>
    <property type="match status" value="1"/>
</dbReference>
<feature type="domain" description="Alpha-glycerophosphate oxidase C-terminal" evidence="5">
    <location>
        <begin position="153"/>
        <end position="230"/>
    </location>
</feature>
<keyword evidence="4" id="KW-0560">Oxidoreductase</keyword>
<dbReference type="Proteomes" id="UP000011864">
    <property type="component" value="Chromosome"/>
</dbReference>
<dbReference type="GO" id="GO:0004368">
    <property type="term" value="F:glycerol-3-phosphate dehydrogenase (quinone) activity"/>
    <property type="evidence" value="ECO:0007669"/>
    <property type="project" value="InterPro"/>
</dbReference>
<dbReference type="eggNOG" id="COG0578">
    <property type="taxonomic scope" value="Bacteria"/>
</dbReference>
<dbReference type="HOGENOM" id="CLU_1085232_0_0_6"/>
<keyword evidence="3" id="KW-0274">FAD</keyword>
<evidence type="ECO:0000259" key="5">
    <source>
        <dbReference type="Pfam" id="PF16901"/>
    </source>
</evidence>
<name>M4RHG5_9ALTE</name>
<dbReference type="PANTHER" id="PTHR11985:SF35">
    <property type="entry name" value="ANAEROBIC GLYCEROL-3-PHOSPHATE DEHYDROGENASE SUBUNIT A"/>
    <property type="match status" value="1"/>
</dbReference>
<sequence>MGPKTCIGTTDTQVEEPHAKVTDEDRQFVLDNVNKLLDLPKALTQADIIAERCGVRPLAIKGKGGKADWVQLSRKHAIDTNKDDKYLSIFGGKLTDCINVGDEVAGLVKELGISLPHEDFKWYGEPDDSVRDEFFHRAQLMDFDALTPPKSSEPLTKRFWRRYGRNAINMLEKIRENPEKAELLIENSEYLRVEIEHAAEREMVTKLEDFLRRRSKISLVVRQADILAAPGLKEACEILFGDEADAKLQEYIDTLS</sequence>
<accession>M4RHG5</accession>
<dbReference type="InterPro" id="IPR036188">
    <property type="entry name" value="FAD/NAD-bd_sf"/>
</dbReference>
<dbReference type="Gene3D" id="3.30.9.10">
    <property type="entry name" value="D-Amino Acid Oxidase, subunit A, domain 2"/>
    <property type="match status" value="1"/>
</dbReference>
<dbReference type="AlphaFoldDB" id="M4RHG5"/>
<keyword evidence="7" id="KW-1185">Reference proteome</keyword>
<dbReference type="InterPro" id="IPR031656">
    <property type="entry name" value="DAO_C"/>
</dbReference>
<dbReference type="InterPro" id="IPR000447">
    <property type="entry name" value="G3P_DH_FAD-dep"/>
</dbReference>
<dbReference type="Gene3D" id="3.50.50.60">
    <property type="entry name" value="FAD/NAD(P)-binding domain"/>
    <property type="match status" value="1"/>
</dbReference>
<protein>
    <submittedName>
        <fullName evidence="6">Glycerol-3-phosphate dehydrogenase</fullName>
    </submittedName>
</protein>
<evidence type="ECO:0000256" key="3">
    <source>
        <dbReference type="ARBA" id="ARBA00022827"/>
    </source>
</evidence>
<evidence type="ECO:0000313" key="6">
    <source>
        <dbReference type="EMBL" id="AGH43011.1"/>
    </source>
</evidence>
<dbReference type="EMBL" id="CP003837">
    <property type="protein sequence ID" value="AGH43011.1"/>
    <property type="molecule type" value="Genomic_DNA"/>
</dbReference>
<dbReference type="Pfam" id="PF16901">
    <property type="entry name" value="DAO_C"/>
    <property type="match status" value="1"/>
</dbReference>
<dbReference type="InterPro" id="IPR038299">
    <property type="entry name" value="DAO_C_sf"/>
</dbReference>
<gene>
    <name evidence="6" type="ORF">C427_0902</name>
</gene>
<dbReference type="KEGG" id="gps:C427_0902"/>
<dbReference type="GO" id="GO:0046168">
    <property type="term" value="P:glycerol-3-phosphate catabolic process"/>
    <property type="evidence" value="ECO:0007669"/>
    <property type="project" value="TreeGrafter"/>
</dbReference>
<dbReference type="STRING" id="1129794.C427_0902"/>
<evidence type="ECO:0000256" key="4">
    <source>
        <dbReference type="ARBA" id="ARBA00023002"/>
    </source>
</evidence>
<evidence type="ECO:0000256" key="2">
    <source>
        <dbReference type="ARBA" id="ARBA00022798"/>
    </source>
</evidence>
<evidence type="ECO:0000313" key="7">
    <source>
        <dbReference type="Proteomes" id="UP000011864"/>
    </source>
</evidence>
<keyword evidence="2" id="KW-0319">Glycerol metabolism</keyword>